<feature type="compositionally biased region" description="Low complexity" evidence="1">
    <location>
        <begin position="78"/>
        <end position="108"/>
    </location>
</feature>
<comment type="caution">
    <text evidence="2">The sequence shown here is derived from an EMBL/GenBank/DDBJ whole genome shotgun (WGS) entry which is preliminary data.</text>
</comment>
<dbReference type="AlphaFoldDB" id="A0A0W0FXQ5"/>
<feature type="compositionally biased region" description="Low complexity" evidence="1">
    <location>
        <begin position="277"/>
        <end position="289"/>
    </location>
</feature>
<proteinExistence type="predicted"/>
<feature type="region of interest" description="Disordered" evidence="1">
    <location>
        <begin position="1"/>
        <end position="173"/>
    </location>
</feature>
<dbReference type="Proteomes" id="UP000054988">
    <property type="component" value="Unassembled WGS sequence"/>
</dbReference>
<evidence type="ECO:0000256" key="1">
    <source>
        <dbReference type="SAM" id="MobiDB-lite"/>
    </source>
</evidence>
<evidence type="ECO:0000313" key="3">
    <source>
        <dbReference type="Proteomes" id="UP000054988"/>
    </source>
</evidence>
<evidence type="ECO:0000313" key="2">
    <source>
        <dbReference type="EMBL" id="KTB41107.1"/>
    </source>
</evidence>
<name>A0A0W0FXQ5_MONRR</name>
<reference evidence="2 3" key="1">
    <citation type="submission" date="2015-12" db="EMBL/GenBank/DDBJ databases">
        <title>Draft genome sequence of Moniliophthora roreri, the causal agent of frosty pod rot of cacao.</title>
        <authorList>
            <person name="Aime M.C."/>
            <person name="Diaz-Valderrama J.R."/>
            <person name="Kijpornyongpan T."/>
            <person name="Phillips-Mora W."/>
        </authorList>
    </citation>
    <scope>NUCLEOTIDE SEQUENCE [LARGE SCALE GENOMIC DNA]</scope>
    <source>
        <strain evidence="2 3">MCA 2952</strain>
    </source>
</reference>
<feature type="compositionally biased region" description="Polar residues" evidence="1">
    <location>
        <begin position="47"/>
        <end position="67"/>
    </location>
</feature>
<feature type="compositionally biased region" description="Polar residues" evidence="1">
    <location>
        <begin position="314"/>
        <end position="340"/>
    </location>
</feature>
<gene>
    <name evidence="2" type="ORF">WG66_6305</name>
</gene>
<dbReference type="EMBL" id="LATX01001514">
    <property type="protein sequence ID" value="KTB41107.1"/>
    <property type="molecule type" value="Genomic_DNA"/>
</dbReference>
<feature type="compositionally biased region" description="Low complexity" evidence="1">
    <location>
        <begin position="197"/>
        <end position="217"/>
    </location>
</feature>
<accession>A0A0W0FXQ5</accession>
<sequence>MSEAMTRMSSFNPFRTGISPVPTTPSTPQPEFNAQSSSTRISKHESGSTISPPQAAGSSETGVNVSSEPVGALNGRLASAQASTSTATVEQGPSNNTESSTGSNNASEAPRRIDPMGITEDEPPAYTPGPDVYQGETTIEYGPARPFQPAPRPPRPPQHHLTPQPTGWSAVSNHVVRPAQPPSLLQQITGTLIDRLNSLSTGGSSYSGYSNDPYNGNRPYNSYPGQGPRPSPPPIQTHQTGVPPPLPPRHPPSSASEFARDFYAAGTGPQSLSQENAAHSPSASTASSYAPPPHPPSSQNGSTQQYAPPPHAPPSQNESTQQYAPPSHAPPSQNGATQQYVPPPGPPPGMNGSGPSSAGSSRPAPDNNRRPTSKPVPGHPLLRQGKLLVYPAGFTCDKCG</sequence>
<feature type="compositionally biased region" description="Low complexity" evidence="1">
    <location>
        <begin position="353"/>
        <end position="365"/>
    </location>
</feature>
<organism evidence="2 3">
    <name type="scientific">Moniliophthora roreri</name>
    <name type="common">Frosty pod rot fungus</name>
    <name type="synonym">Monilia roreri</name>
    <dbReference type="NCBI Taxonomy" id="221103"/>
    <lineage>
        <taxon>Eukaryota</taxon>
        <taxon>Fungi</taxon>
        <taxon>Dikarya</taxon>
        <taxon>Basidiomycota</taxon>
        <taxon>Agaricomycotina</taxon>
        <taxon>Agaricomycetes</taxon>
        <taxon>Agaricomycetidae</taxon>
        <taxon>Agaricales</taxon>
        <taxon>Marasmiineae</taxon>
        <taxon>Marasmiaceae</taxon>
        <taxon>Moniliophthora</taxon>
    </lineage>
</organism>
<feature type="compositionally biased region" description="Pro residues" evidence="1">
    <location>
        <begin position="146"/>
        <end position="156"/>
    </location>
</feature>
<feature type="compositionally biased region" description="Pro residues" evidence="1">
    <location>
        <begin position="242"/>
        <end position="251"/>
    </location>
</feature>
<dbReference type="eggNOG" id="ENOG502SAFW">
    <property type="taxonomic scope" value="Eukaryota"/>
</dbReference>
<protein>
    <submittedName>
        <fullName evidence="2">Uncharacterized protein</fullName>
    </submittedName>
</protein>
<feature type="region of interest" description="Disordered" evidence="1">
    <location>
        <begin position="197"/>
        <end position="384"/>
    </location>
</feature>